<dbReference type="GO" id="GO:0003676">
    <property type="term" value="F:nucleic acid binding"/>
    <property type="evidence" value="ECO:0007669"/>
    <property type="project" value="InterPro"/>
</dbReference>
<dbReference type="InterPro" id="IPR003604">
    <property type="entry name" value="Matrin/U1-like-C_Znf_C2H2"/>
</dbReference>
<dbReference type="AlphaFoldDB" id="A0AAV6FYK3"/>
<feature type="compositionally biased region" description="Basic and acidic residues" evidence="1">
    <location>
        <begin position="435"/>
        <end position="476"/>
    </location>
</feature>
<dbReference type="Proteomes" id="UP000823561">
    <property type="component" value="Chromosome 18"/>
</dbReference>
<comment type="caution">
    <text evidence="3">The sequence shown here is derived from an EMBL/GenBank/DDBJ whole genome shotgun (WGS) entry which is preliminary data.</text>
</comment>
<dbReference type="EMBL" id="JADWDJ010000018">
    <property type="protein sequence ID" value="KAG5266270.1"/>
    <property type="molecule type" value="Genomic_DNA"/>
</dbReference>
<dbReference type="GO" id="GO:0005654">
    <property type="term" value="C:nucleoplasm"/>
    <property type="evidence" value="ECO:0007669"/>
    <property type="project" value="TreeGrafter"/>
</dbReference>
<dbReference type="PANTHER" id="PTHR15577:SF2">
    <property type="entry name" value="ZINC FINGER PROTEIN 318"/>
    <property type="match status" value="1"/>
</dbReference>
<gene>
    <name evidence="3" type="ORF">AALO_G00229100</name>
</gene>
<evidence type="ECO:0000256" key="1">
    <source>
        <dbReference type="SAM" id="MobiDB-lite"/>
    </source>
</evidence>
<dbReference type="PANTHER" id="PTHR15577">
    <property type="entry name" value="ZINC FINGER CONTAINING PROTEIN"/>
    <property type="match status" value="1"/>
</dbReference>
<dbReference type="InterPro" id="IPR055309">
    <property type="entry name" value="Znf318-like"/>
</dbReference>
<feature type="domain" description="C2H2-type" evidence="2">
    <location>
        <begin position="125"/>
        <end position="147"/>
    </location>
</feature>
<protein>
    <recommendedName>
        <fullName evidence="2">C2H2-type domain-containing protein</fullName>
    </recommendedName>
</protein>
<organism evidence="3 4">
    <name type="scientific">Alosa alosa</name>
    <name type="common">allis shad</name>
    <dbReference type="NCBI Taxonomy" id="278164"/>
    <lineage>
        <taxon>Eukaryota</taxon>
        <taxon>Metazoa</taxon>
        <taxon>Chordata</taxon>
        <taxon>Craniata</taxon>
        <taxon>Vertebrata</taxon>
        <taxon>Euteleostomi</taxon>
        <taxon>Actinopterygii</taxon>
        <taxon>Neopterygii</taxon>
        <taxon>Teleostei</taxon>
        <taxon>Clupei</taxon>
        <taxon>Clupeiformes</taxon>
        <taxon>Clupeoidei</taxon>
        <taxon>Clupeidae</taxon>
        <taxon>Alosa</taxon>
    </lineage>
</organism>
<dbReference type="InterPro" id="IPR036236">
    <property type="entry name" value="Znf_C2H2_sf"/>
</dbReference>
<sequence>MDCMAKASTSTSRATTETPKAQSRATTETPKAQVSTPAPVKTVDQYEYYDAGNHWCKNCNITCGAMFDFFTHLHSKSHRKSQDPYDRPWAPDTSSVEKKKQSGVEKITKPAKGSEFLMAVRGFYCQLCKEFFGDPICAEEHVTSHAHNEKYKQRMYENPLYEQRRNLDRQAGMTISSESKHAEQKRKQEAEHSREEFLKRSKHGKEEEQRPTKQQKEEETPTTKPRYVREEVKKPAYDPEDEDGKFKNSRREQKEEKPRYSKREEEEDRPKYGRMEEEEDRPKYGRREEEEDRPKYGRMEEEEDRPKYSRREEEEVRPKYMKKEKEEEERKSKYSKKEEGEGRSKYSQRDEEETRSKYSRRAEDDSSRGKHSKQQQDEEQQRNRYAREEDERASYGKADDRGRYGRAAEKRSRCSQEEPERKPKHGKWEDEEDEVKPKWTREERAPAPRKERGYRNKPEKGGKKEEKPEVLEKPVEPPKVMCGPSPAMLAKLRKKNEEANKGGTFGKFTWKKPQKSKLEKEAERMAAQFIKEDEEAAKAAEQVMLMEPGAVVGGAGDAEDGEDAFARSLAAAKTIAIKLAGKTVLPTPAPWQSFGVSPSAMVLRKSAANNPSPVNPALAMKPVSVTPVKAPTPTPAKEEKKDAVLSADVISKAFGGQEVQLPPIHSTPPATSDLQPAIVAAQQSAPATAEPALAPEPQPGVCVMRMEADVAVPGVSECEQAQAVVVCPPPMLQKPPTNKNPPRSVKPKSSLAAAKAQDLFDIFYSGGSPFGTPTSSTAPKPAQVCPKADAKDAKSVGISQSSLEPSVSMKMEKHTPVVVMETVQTVESVQSEADDPIQLVVIDSVQLEPEDPIQLKTGHPLPAVVMEPIQLDSDSDDSIPHAVMDAVHSEIDNPIVIETVSLEPDDPSAEDAMAIILGSDSPPPGSFTEQINLDTFEFNFEPPE</sequence>
<name>A0AAV6FYK3_9TELE</name>
<dbReference type="InterPro" id="IPR013087">
    <property type="entry name" value="Znf_C2H2_type"/>
</dbReference>
<feature type="compositionally biased region" description="Basic and acidic residues" evidence="1">
    <location>
        <begin position="178"/>
        <end position="237"/>
    </location>
</feature>
<reference evidence="3" key="1">
    <citation type="submission" date="2020-10" db="EMBL/GenBank/DDBJ databases">
        <title>Chromosome-scale genome assembly of the Allis shad, Alosa alosa.</title>
        <authorList>
            <person name="Margot Z."/>
            <person name="Christophe K."/>
            <person name="Cabau C."/>
            <person name="Louis A."/>
            <person name="Berthelot C."/>
            <person name="Parey E."/>
            <person name="Roest Crollius H."/>
            <person name="Montfort J."/>
            <person name="Robinson-Rechavi M."/>
            <person name="Bucao C."/>
            <person name="Bouchez O."/>
            <person name="Gislard M."/>
            <person name="Lluch J."/>
            <person name="Milhes M."/>
            <person name="Lampietro C."/>
            <person name="Lopez Roques C."/>
            <person name="Donnadieu C."/>
            <person name="Braasch I."/>
            <person name="Desvignes T."/>
            <person name="Postlethwait J."/>
            <person name="Bobe J."/>
            <person name="Guiguen Y."/>
        </authorList>
    </citation>
    <scope>NUCLEOTIDE SEQUENCE</scope>
    <source>
        <strain evidence="3">M-15738</strain>
        <tissue evidence="3">Blood</tissue>
    </source>
</reference>
<proteinExistence type="predicted"/>
<evidence type="ECO:0000259" key="2">
    <source>
        <dbReference type="PROSITE" id="PS00028"/>
    </source>
</evidence>
<dbReference type="GO" id="GO:0045893">
    <property type="term" value="P:positive regulation of DNA-templated transcription"/>
    <property type="evidence" value="ECO:0007669"/>
    <property type="project" value="TreeGrafter"/>
</dbReference>
<keyword evidence="4" id="KW-1185">Reference proteome</keyword>
<feature type="compositionally biased region" description="Basic and acidic residues" evidence="1">
    <location>
        <begin position="244"/>
        <end position="421"/>
    </location>
</feature>
<feature type="region of interest" description="Disordered" evidence="1">
    <location>
        <begin position="1"/>
        <end position="38"/>
    </location>
</feature>
<feature type="region of interest" description="Disordered" evidence="1">
    <location>
        <begin position="78"/>
        <end position="106"/>
    </location>
</feature>
<dbReference type="PROSITE" id="PS00028">
    <property type="entry name" value="ZINC_FINGER_C2H2_1"/>
    <property type="match status" value="1"/>
</dbReference>
<feature type="compositionally biased region" description="Basic and acidic residues" evidence="1">
    <location>
        <begin position="95"/>
        <end position="106"/>
    </location>
</feature>
<dbReference type="SUPFAM" id="SSF57667">
    <property type="entry name" value="beta-beta-alpha zinc fingers"/>
    <property type="match status" value="1"/>
</dbReference>
<feature type="compositionally biased region" description="Low complexity" evidence="1">
    <location>
        <begin position="1"/>
        <end position="18"/>
    </location>
</feature>
<dbReference type="GO" id="GO:0045892">
    <property type="term" value="P:negative regulation of DNA-templated transcription"/>
    <property type="evidence" value="ECO:0007669"/>
    <property type="project" value="TreeGrafter"/>
</dbReference>
<evidence type="ECO:0000313" key="4">
    <source>
        <dbReference type="Proteomes" id="UP000823561"/>
    </source>
</evidence>
<feature type="region of interest" description="Disordered" evidence="1">
    <location>
        <begin position="497"/>
        <end position="517"/>
    </location>
</feature>
<accession>A0AAV6FYK3</accession>
<dbReference type="GO" id="GO:0008270">
    <property type="term" value="F:zinc ion binding"/>
    <property type="evidence" value="ECO:0007669"/>
    <property type="project" value="InterPro"/>
</dbReference>
<evidence type="ECO:0000313" key="3">
    <source>
        <dbReference type="EMBL" id="KAG5266270.1"/>
    </source>
</evidence>
<feature type="compositionally biased region" description="Polar residues" evidence="1">
    <location>
        <begin position="19"/>
        <end position="36"/>
    </location>
</feature>
<dbReference type="SMART" id="SM00451">
    <property type="entry name" value="ZnF_U1"/>
    <property type="match status" value="2"/>
</dbReference>
<feature type="region of interest" description="Disordered" evidence="1">
    <location>
        <begin position="173"/>
        <end position="485"/>
    </location>
</feature>